<reference evidence="4 5" key="1">
    <citation type="submission" date="2018-07" db="EMBL/GenBank/DDBJ databases">
        <title>Desertimonas flava gen. nov. sp. nov.</title>
        <authorList>
            <person name="Liu S."/>
        </authorList>
    </citation>
    <scope>NUCLEOTIDE SEQUENCE [LARGE SCALE GENOMIC DNA]</scope>
    <source>
        <strain evidence="4 5">16Sb5-5</strain>
    </source>
</reference>
<sequence>MVDQPGPPAPLPPGRPAGGPPAGAPTGVPAPWAPGGPGPVPQPSWAAGTAPAAGGPPPAGEVRRAPEPPALPVESRAYHQFYRTPSHAWWKPLAVVALVVGGAIHLSVGLSLAGIVVDLLTGRLEVADLQSFTLSLTPGLFTANNLVLASLIPLGMLAQWAVYGQTPRWLSSVQGGLRWRWLAICTAVTLPVLLAVTVVELVLSPVEWVGTDVVLWLVLVLLTTPLQAAGEEYGLRGTLNRAVAAWVPDPRVSFLVGAVVSSVVFMFLHAALDPWLNVYYFCFGMVACVLCWRTGGLEAAIALHVVNNVIAFVVTILTGQMDSTFERGVGTASPAVLIQVLVLALTAVLIDRIFARTRMRRITAPGAPNGAADAGSPSPAGYATA</sequence>
<feature type="region of interest" description="Disordered" evidence="1">
    <location>
        <begin position="366"/>
        <end position="385"/>
    </location>
</feature>
<accession>A0A367YQ53</accession>
<keyword evidence="4" id="KW-0378">Hydrolase</keyword>
<feature type="transmembrane region" description="Helical" evidence="2">
    <location>
        <begin position="179"/>
        <end position="201"/>
    </location>
</feature>
<gene>
    <name evidence="4" type="ORF">DT076_18755</name>
</gene>
<feature type="transmembrane region" description="Helical" evidence="2">
    <location>
        <begin position="136"/>
        <end position="158"/>
    </location>
</feature>
<dbReference type="GO" id="GO:0008237">
    <property type="term" value="F:metallopeptidase activity"/>
    <property type="evidence" value="ECO:0007669"/>
    <property type="project" value="UniProtKB-KW"/>
</dbReference>
<keyword evidence="2" id="KW-0812">Transmembrane</keyword>
<keyword evidence="4" id="KW-0645">Protease</keyword>
<name>A0A367YQ53_9ACTN</name>
<keyword evidence="2" id="KW-0472">Membrane</keyword>
<feature type="region of interest" description="Disordered" evidence="1">
    <location>
        <begin position="1"/>
        <end position="68"/>
    </location>
</feature>
<protein>
    <submittedName>
        <fullName evidence="4">CPBP family intramembrane metalloprotease</fullName>
    </submittedName>
</protein>
<feature type="transmembrane region" description="Helical" evidence="2">
    <location>
        <begin position="331"/>
        <end position="350"/>
    </location>
</feature>
<feature type="compositionally biased region" description="Pro residues" evidence="1">
    <location>
        <begin position="1"/>
        <end position="23"/>
    </location>
</feature>
<feature type="transmembrane region" description="Helical" evidence="2">
    <location>
        <begin position="213"/>
        <end position="231"/>
    </location>
</feature>
<dbReference type="AlphaFoldDB" id="A0A367YQ53"/>
<keyword evidence="4" id="KW-0482">Metalloprotease</keyword>
<keyword evidence="2" id="KW-1133">Transmembrane helix</keyword>
<feature type="transmembrane region" description="Helical" evidence="2">
    <location>
        <begin position="252"/>
        <end position="272"/>
    </location>
</feature>
<feature type="transmembrane region" description="Helical" evidence="2">
    <location>
        <begin position="93"/>
        <end position="116"/>
    </location>
</feature>
<evidence type="ECO:0000256" key="2">
    <source>
        <dbReference type="SAM" id="Phobius"/>
    </source>
</evidence>
<feature type="transmembrane region" description="Helical" evidence="2">
    <location>
        <begin position="278"/>
        <end position="294"/>
    </location>
</feature>
<evidence type="ECO:0000259" key="3">
    <source>
        <dbReference type="Pfam" id="PF02517"/>
    </source>
</evidence>
<dbReference type="GO" id="GO:0080120">
    <property type="term" value="P:CAAX-box protein maturation"/>
    <property type="evidence" value="ECO:0007669"/>
    <property type="project" value="UniProtKB-ARBA"/>
</dbReference>
<feature type="compositionally biased region" description="Pro residues" evidence="1">
    <location>
        <begin position="31"/>
        <end position="42"/>
    </location>
</feature>
<proteinExistence type="predicted"/>
<dbReference type="Proteomes" id="UP000252770">
    <property type="component" value="Unassembled WGS sequence"/>
</dbReference>
<evidence type="ECO:0000313" key="5">
    <source>
        <dbReference type="Proteomes" id="UP000252770"/>
    </source>
</evidence>
<evidence type="ECO:0000313" key="4">
    <source>
        <dbReference type="EMBL" id="RCK67910.1"/>
    </source>
</evidence>
<dbReference type="InterPro" id="IPR003675">
    <property type="entry name" value="Rce1/LyrA-like_dom"/>
</dbReference>
<keyword evidence="5" id="KW-1185">Reference proteome</keyword>
<dbReference type="EMBL" id="QOUI01000017">
    <property type="protein sequence ID" value="RCK67910.1"/>
    <property type="molecule type" value="Genomic_DNA"/>
</dbReference>
<dbReference type="GO" id="GO:0006508">
    <property type="term" value="P:proteolysis"/>
    <property type="evidence" value="ECO:0007669"/>
    <property type="project" value="UniProtKB-KW"/>
</dbReference>
<dbReference type="GO" id="GO:0004175">
    <property type="term" value="F:endopeptidase activity"/>
    <property type="evidence" value="ECO:0007669"/>
    <property type="project" value="UniProtKB-ARBA"/>
</dbReference>
<dbReference type="Pfam" id="PF02517">
    <property type="entry name" value="Rce1-like"/>
    <property type="match status" value="1"/>
</dbReference>
<feature type="domain" description="CAAX prenyl protease 2/Lysostaphin resistance protein A-like" evidence="3">
    <location>
        <begin position="216"/>
        <end position="310"/>
    </location>
</feature>
<feature type="transmembrane region" description="Helical" evidence="2">
    <location>
        <begin position="301"/>
        <end position="319"/>
    </location>
</feature>
<comment type="caution">
    <text evidence="4">The sequence shown here is derived from an EMBL/GenBank/DDBJ whole genome shotgun (WGS) entry which is preliminary data.</text>
</comment>
<organism evidence="4 5">
    <name type="scientific">Desertihabitans brevis</name>
    <dbReference type="NCBI Taxonomy" id="2268447"/>
    <lineage>
        <taxon>Bacteria</taxon>
        <taxon>Bacillati</taxon>
        <taxon>Actinomycetota</taxon>
        <taxon>Actinomycetes</taxon>
        <taxon>Propionibacteriales</taxon>
        <taxon>Propionibacteriaceae</taxon>
        <taxon>Desertihabitans</taxon>
    </lineage>
</organism>
<evidence type="ECO:0000256" key="1">
    <source>
        <dbReference type="SAM" id="MobiDB-lite"/>
    </source>
</evidence>